<dbReference type="Pfam" id="PF13966">
    <property type="entry name" value="zf-RVT"/>
    <property type="match status" value="1"/>
</dbReference>
<dbReference type="EMBL" id="JANJYJ010000003">
    <property type="protein sequence ID" value="KAK3222717.1"/>
    <property type="molecule type" value="Genomic_DNA"/>
</dbReference>
<protein>
    <recommendedName>
        <fullName evidence="1">Reverse transcriptase zinc-binding domain-containing protein</fullName>
    </recommendedName>
</protein>
<evidence type="ECO:0000313" key="2">
    <source>
        <dbReference type="EMBL" id="KAK3222717.1"/>
    </source>
</evidence>
<dbReference type="Proteomes" id="UP001281410">
    <property type="component" value="Unassembled WGS sequence"/>
</dbReference>
<proteinExistence type="predicted"/>
<organism evidence="2 3">
    <name type="scientific">Dipteronia sinensis</name>
    <dbReference type="NCBI Taxonomy" id="43782"/>
    <lineage>
        <taxon>Eukaryota</taxon>
        <taxon>Viridiplantae</taxon>
        <taxon>Streptophyta</taxon>
        <taxon>Embryophyta</taxon>
        <taxon>Tracheophyta</taxon>
        <taxon>Spermatophyta</taxon>
        <taxon>Magnoliopsida</taxon>
        <taxon>eudicotyledons</taxon>
        <taxon>Gunneridae</taxon>
        <taxon>Pentapetalae</taxon>
        <taxon>rosids</taxon>
        <taxon>malvids</taxon>
        <taxon>Sapindales</taxon>
        <taxon>Sapindaceae</taxon>
        <taxon>Hippocastanoideae</taxon>
        <taxon>Acereae</taxon>
        <taxon>Dipteronia</taxon>
    </lineage>
</organism>
<keyword evidence="3" id="KW-1185">Reference proteome</keyword>
<sequence length="280" mass="31800">MLRVGRINFSRLAVRKCFLRLGYMLSPHIRCLSSGFRRGWWTICIGLMLAFSGVRMRRNEVFIGANEAICVVARLWDRWIPRPSMFKVLSAPVLGWDVSVSSLKMSLGGWNTKLICESFIADDADLILSLPCSAQSVPDSILWHYDKFGVYSVRSAYHLGCTVPSNPSSFGLSSSESWWKALWRIKVPSKIKIFMWRASNNWLPTGVSLQRRKIQVNVLYPVCHKRPKTTLHGLWCCPALKKSRSLCSFIKNLKCNDGTDVLDFLLSCCTVLNTDSLELL</sequence>
<gene>
    <name evidence="2" type="ORF">Dsin_009742</name>
</gene>
<dbReference type="InterPro" id="IPR026960">
    <property type="entry name" value="RVT-Znf"/>
</dbReference>
<comment type="caution">
    <text evidence="2">The sequence shown here is derived from an EMBL/GenBank/DDBJ whole genome shotgun (WGS) entry which is preliminary data.</text>
</comment>
<feature type="domain" description="Reverse transcriptase zinc-binding" evidence="1">
    <location>
        <begin position="151"/>
        <end position="241"/>
    </location>
</feature>
<reference evidence="2" key="1">
    <citation type="journal article" date="2023" name="Plant J.">
        <title>Genome sequences and population genomics provide insights into the demographic history, inbreeding, and mutation load of two 'living fossil' tree species of Dipteronia.</title>
        <authorList>
            <person name="Feng Y."/>
            <person name="Comes H.P."/>
            <person name="Chen J."/>
            <person name="Zhu S."/>
            <person name="Lu R."/>
            <person name="Zhang X."/>
            <person name="Li P."/>
            <person name="Qiu J."/>
            <person name="Olsen K.M."/>
            <person name="Qiu Y."/>
        </authorList>
    </citation>
    <scope>NUCLEOTIDE SEQUENCE</scope>
    <source>
        <strain evidence="2">NBL</strain>
    </source>
</reference>
<name>A0AAE0ASE5_9ROSI</name>
<evidence type="ECO:0000259" key="1">
    <source>
        <dbReference type="Pfam" id="PF13966"/>
    </source>
</evidence>
<dbReference type="AlphaFoldDB" id="A0AAE0ASE5"/>
<accession>A0AAE0ASE5</accession>
<evidence type="ECO:0000313" key="3">
    <source>
        <dbReference type="Proteomes" id="UP001281410"/>
    </source>
</evidence>